<dbReference type="GO" id="GO:0051959">
    <property type="term" value="F:dynein light intermediate chain binding"/>
    <property type="evidence" value="ECO:0007669"/>
    <property type="project" value="InterPro"/>
</dbReference>
<feature type="domain" description="Dynein heavy chain AAA 5 extension" evidence="3">
    <location>
        <begin position="335"/>
        <end position="473"/>
    </location>
</feature>
<proteinExistence type="inferred from homology"/>
<evidence type="ECO:0000259" key="3">
    <source>
        <dbReference type="Pfam" id="PF17852"/>
    </source>
</evidence>
<dbReference type="GO" id="GO:0007018">
    <property type="term" value="P:microtubule-based movement"/>
    <property type="evidence" value="ECO:0007669"/>
    <property type="project" value="InterPro"/>
</dbReference>
<accession>A0A182ULR2</accession>
<dbReference type="InterPro" id="IPR043157">
    <property type="entry name" value="Dynein_AAA1S"/>
</dbReference>
<dbReference type="InterPro" id="IPR035699">
    <property type="entry name" value="AAA_6"/>
</dbReference>
<dbReference type="Gene3D" id="1.20.920.30">
    <property type="match status" value="1"/>
</dbReference>
<dbReference type="InterPro" id="IPR027417">
    <property type="entry name" value="P-loop_NTPase"/>
</dbReference>
<evidence type="ECO:0000259" key="4">
    <source>
        <dbReference type="Pfam" id="PF17857"/>
    </source>
</evidence>
<dbReference type="VEuPathDB" id="VectorBase:AMEM21_012761"/>
<dbReference type="Pfam" id="PF12775">
    <property type="entry name" value="AAA_7"/>
    <property type="match status" value="1"/>
</dbReference>
<evidence type="ECO:0000259" key="2">
    <source>
        <dbReference type="Pfam" id="PF12774"/>
    </source>
</evidence>
<dbReference type="PANTHER" id="PTHR22878">
    <property type="entry name" value="DYNEIN HEAVY CHAIN 6, AXONEMAL-LIKE-RELATED"/>
    <property type="match status" value="1"/>
</dbReference>
<sequence length="898" mass="103391">MTVLYKMAREQLSKQYHYDWGLRSLNAVLRMAGVNKRKSPEISEAATLMRTLFDMNFPKFVFDDVPLFMGLIKDLFPGVDYPRVGYPDFNEAVKEVLLADGFIIIQKQMDKVQQLYETMMTRHSTMVVGPTGGGKTVVINTLIKAQTNMGLPTKCTVLNPKACSVIELYGFLDPSTRDWVDGLFSNIFREMNKPTDRDVSISFRAAIDSFPRRKIHAARGHPEESATDENPTCLCTHSTFQERRYVCFDGDVDALWIENMNSVMDDNKLLTLANGERIRLNSYCALLFEVGDLAYASPATVSRAGMVYLDPKNLGYVCYWERWLKGRYLEEQEMLQKTFSALVPAAIDYILEGVDGNNQEDPLELVIRQTNLNMVVQLCQFYDALFPMKTSACPHEEDVVECGFVQCVYLSLGAALLEESRSRFDGFVKRNLEMIAAEDTRESPATTGQLPTVKPTLFDYFFDIERKQWLAWEWVIPGYVHDATLHFSDILVPTMDTMKIEKILDLMNRVRRPVVLVGDPGTSKTAVISHFLRHLNRDSFVVLNINFSSRTSSMDVQKTIEAAVEKRTKDIFGPPVGKKLVTFIDDMNMPQVDNYGTQQPIALLKLLLEKEGMFDRTKDLSWKKFKDMSFLAAMGRAGGGRNEVDSRFISMFSVINIIFPNDSTLRHIYASILKGHLEPFAPDLGDNADKLIEMTLALFKTLVTKLPPTPSKFHYIFNMKDLSRIFAGLLQIHPSFFKETRHLVRVWRNEFARVICDRLINEQDQQFMEQQLGEQIMEQFPIPRSFRHTVQMEPAQQQQQQQQLQEGRLESRIKSAVVELSVAQYALRDPLLFGDYRNAVNPAEERYYEDLLDYEAIYFLFQEILMEYCEQRGKMNLVLFEDCLEHLTRVHRTLRMHR</sequence>
<dbReference type="InterPro" id="IPR026983">
    <property type="entry name" value="DHC"/>
</dbReference>
<dbReference type="Pfam" id="PF17857">
    <property type="entry name" value="AAA_lid_1"/>
    <property type="match status" value="1"/>
</dbReference>
<dbReference type="FunFam" id="1.10.472.130:FF:000010">
    <property type="entry name" value="Dynein axonemal heavy chain 10"/>
    <property type="match status" value="1"/>
</dbReference>
<dbReference type="Pfam" id="PF12774">
    <property type="entry name" value="AAA_6"/>
    <property type="match status" value="1"/>
</dbReference>
<evidence type="ECO:0000256" key="1">
    <source>
        <dbReference type="ARBA" id="ARBA00008887"/>
    </source>
</evidence>
<dbReference type="EnsemblMetazoa" id="AMEM000052-RA">
    <property type="protein sequence ID" value="AMEM000052-PA"/>
    <property type="gene ID" value="AMEM000052"/>
</dbReference>
<keyword evidence="6" id="KW-1185">Reference proteome</keyword>
<protein>
    <recommendedName>
        <fullName evidence="7">AAA+ ATPase domain-containing protein</fullName>
    </recommendedName>
</protein>
<dbReference type="Gene3D" id="3.40.50.300">
    <property type="entry name" value="P-loop containing nucleotide triphosphate hydrolases"/>
    <property type="match status" value="2"/>
</dbReference>
<comment type="similarity">
    <text evidence="1">Belongs to the dynein heavy chain family.</text>
</comment>
<dbReference type="Proteomes" id="UP000075903">
    <property type="component" value="Unassembled WGS sequence"/>
</dbReference>
<dbReference type="Gene3D" id="1.10.8.710">
    <property type="match status" value="1"/>
</dbReference>
<feature type="domain" description="Dynein heavy chain hydrolytic ATP-binding dynein motor region" evidence="2">
    <location>
        <begin position="1"/>
        <end position="136"/>
    </location>
</feature>
<reference evidence="5" key="1">
    <citation type="submission" date="2020-05" db="UniProtKB">
        <authorList>
            <consortium name="EnsemblMetazoa"/>
        </authorList>
    </citation>
    <scope>IDENTIFICATION</scope>
    <source>
        <strain evidence="5">MAF</strain>
    </source>
</reference>
<dbReference type="VEuPathDB" id="VectorBase:AMEM000052"/>
<dbReference type="CDD" id="cd00009">
    <property type="entry name" value="AAA"/>
    <property type="match status" value="1"/>
</dbReference>
<dbReference type="GO" id="GO:0045505">
    <property type="term" value="F:dynein intermediate chain binding"/>
    <property type="evidence" value="ECO:0007669"/>
    <property type="project" value="InterPro"/>
</dbReference>
<dbReference type="InterPro" id="IPR041589">
    <property type="entry name" value="DNAH3_AAA_lid_1"/>
</dbReference>
<dbReference type="GO" id="GO:0005524">
    <property type="term" value="F:ATP binding"/>
    <property type="evidence" value="ECO:0007669"/>
    <property type="project" value="InterPro"/>
</dbReference>
<name>A0A182ULR2_ANOME</name>
<feature type="domain" description="Dynein heavy chain 3 AAA+ lid" evidence="4">
    <location>
        <begin position="691"/>
        <end position="771"/>
    </location>
</feature>
<evidence type="ECO:0000313" key="5">
    <source>
        <dbReference type="EnsemblMetazoa" id="AMEM000052-PA"/>
    </source>
</evidence>
<evidence type="ECO:0008006" key="7">
    <source>
        <dbReference type="Google" id="ProtNLM"/>
    </source>
</evidence>
<dbReference type="AlphaFoldDB" id="A0A182ULR2"/>
<dbReference type="GO" id="GO:0030286">
    <property type="term" value="C:dynein complex"/>
    <property type="evidence" value="ECO:0007669"/>
    <property type="project" value="InterPro"/>
</dbReference>
<dbReference type="InterPro" id="IPR041466">
    <property type="entry name" value="Dynein_AAA5_ext"/>
</dbReference>
<evidence type="ECO:0000313" key="6">
    <source>
        <dbReference type="Proteomes" id="UP000075903"/>
    </source>
</evidence>
<organism evidence="5 6">
    <name type="scientific">Anopheles merus</name>
    <name type="common">Mosquito</name>
    <dbReference type="NCBI Taxonomy" id="30066"/>
    <lineage>
        <taxon>Eukaryota</taxon>
        <taxon>Metazoa</taxon>
        <taxon>Ecdysozoa</taxon>
        <taxon>Arthropoda</taxon>
        <taxon>Hexapoda</taxon>
        <taxon>Insecta</taxon>
        <taxon>Pterygota</taxon>
        <taxon>Neoptera</taxon>
        <taxon>Endopterygota</taxon>
        <taxon>Diptera</taxon>
        <taxon>Nematocera</taxon>
        <taxon>Culicoidea</taxon>
        <taxon>Culicidae</taxon>
        <taxon>Anophelinae</taxon>
        <taxon>Anopheles</taxon>
    </lineage>
</organism>
<dbReference type="SUPFAM" id="SSF52540">
    <property type="entry name" value="P-loop containing nucleoside triphosphate hydrolases"/>
    <property type="match status" value="2"/>
</dbReference>
<dbReference type="STRING" id="30066.A0A182ULR2"/>
<dbReference type="Pfam" id="PF17852">
    <property type="entry name" value="Dynein_AAA_lid"/>
    <property type="match status" value="1"/>
</dbReference>
<dbReference type="PANTHER" id="PTHR22878:SF63">
    <property type="entry name" value="DYNEIN AXONEMAL HEAVY CHAIN 10"/>
    <property type="match status" value="1"/>
</dbReference>